<keyword evidence="9" id="KW-0256">Endoplasmic reticulum</keyword>
<comment type="catalytic activity">
    <reaction evidence="14">
        <text>a di-trans,poly-cis-dolichyl beta-D-mannosyl phosphate + L-seryl-[protein] = 3-O-(alpha-D-mannosyl)-L-seryl-[protein] + a di-trans,poly-cis-dolichyl phosphate + H(+)</text>
        <dbReference type="Rhea" id="RHEA:17377"/>
        <dbReference type="Rhea" id="RHEA-COMP:9863"/>
        <dbReference type="Rhea" id="RHEA-COMP:13546"/>
        <dbReference type="Rhea" id="RHEA-COMP:19498"/>
        <dbReference type="Rhea" id="RHEA-COMP:19501"/>
        <dbReference type="ChEBI" id="CHEBI:15378"/>
        <dbReference type="ChEBI" id="CHEBI:29999"/>
        <dbReference type="ChEBI" id="CHEBI:57683"/>
        <dbReference type="ChEBI" id="CHEBI:58211"/>
        <dbReference type="ChEBI" id="CHEBI:137321"/>
        <dbReference type="EC" id="2.4.1.109"/>
    </reaction>
</comment>
<evidence type="ECO:0000256" key="1">
    <source>
        <dbReference type="ARBA" id="ARBA00004477"/>
    </source>
</evidence>
<comment type="subcellular location">
    <subcellularLocation>
        <location evidence="1">Endoplasmic reticulum membrane</location>
        <topology evidence="1">Multi-pass membrane protein</topology>
    </subcellularLocation>
</comment>
<feature type="transmembrane region" description="Helical" evidence="18">
    <location>
        <begin position="559"/>
        <end position="580"/>
    </location>
</feature>
<evidence type="ECO:0000256" key="13">
    <source>
        <dbReference type="ARBA" id="ARBA00045085"/>
    </source>
</evidence>
<comment type="function">
    <text evidence="15">Rt/POMT1 and tw/POMT2 function as a protein O-mannosyltransferase in association with each other to generate and maintain normal muscle development.</text>
</comment>
<keyword evidence="5" id="KW-0328">Glycosyltransferase</keyword>
<comment type="similarity">
    <text evidence="3">Belongs to the glycosyltransferase 39 family.</text>
</comment>
<keyword evidence="21" id="KW-1185">Reference proteome</keyword>
<evidence type="ECO:0000256" key="14">
    <source>
        <dbReference type="ARBA" id="ARBA00045102"/>
    </source>
</evidence>
<keyword evidence="6" id="KW-0808">Transferase</keyword>
<evidence type="ECO:0000256" key="17">
    <source>
        <dbReference type="ARBA" id="ARBA00081085"/>
    </source>
</evidence>
<feature type="domain" description="MIR" evidence="19">
    <location>
        <begin position="370"/>
        <end position="426"/>
    </location>
</feature>
<evidence type="ECO:0000256" key="11">
    <source>
        <dbReference type="ARBA" id="ARBA00023136"/>
    </source>
</evidence>
<dbReference type="InterPro" id="IPR036300">
    <property type="entry name" value="MIR_dom_sf"/>
</dbReference>
<feature type="domain" description="MIR" evidence="19">
    <location>
        <begin position="305"/>
        <end position="361"/>
    </location>
</feature>
<name>A0A834JSD1_VESGE</name>
<keyword evidence="10 18" id="KW-1133">Transmembrane helix</keyword>
<dbReference type="Pfam" id="PF16192">
    <property type="entry name" value="PMT_4TMC"/>
    <property type="match status" value="1"/>
</dbReference>
<comment type="caution">
    <text evidence="20">The sequence shown here is derived from an EMBL/GenBank/DDBJ whole genome shotgun (WGS) entry which is preliminary data.</text>
</comment>
<dbReference type="Pfam" id="PF02815">
    <property type="entry name" value="MIR"/>
    <property type="match status" value="1"/>
</dbReference>
<evidence type="ECO:0000256" key="6">
    <source>
        <dbReference type="ARBA" id="ARBA00022679"/>
    </source>
</evidence>
<keyword evidence="11 18" id="KW-0472">Membrane</keyword>
<reference evidence="20" key="1">
    <citation type="journal article" date="2020" name="G3 (Bethesda)">
        <title>High-Quality Assemblies for Three Invasive Social Wasps from the &lt;i&gt;Vespula&lt;/i&gt; Genus.</title>
        <authorList>
            <person name="Harrop T.W.R."/>
            <person name="Guhlin J."/>
            <person name="McLaughlin G.M."/>
            <person name="Permina E."/>
            <person name="Stockwell P."/>
            <person name="Gilligan J."/>
            <person name="Le Lec M.F."/>
            <person name="Gruber M.A.M."/>
            <person name="Quinn O."/>
            <person name="Lovegrove M."/>
            <person name="Duncan E.J."/>
            <person name="Remnant E.J."/>
            <person name="Van Eeckhoven J."/>
            <person name="Graham B."/>
            <person name="Knapp R.A."/>
            <person name="Langford K.W."/>
            <person name="Kronenberg Z."/>
            <person name="Press M.O."/>
            <person name="Eacker S.M."/>
            <person name="Wilson-Rankin E.E."/>
            <person name="Purcell J."/>
            <person name="Lester P.J."/>
            <person name="Dearden P.K."/>
        </authorList>
    </citation>
    <scope>NUCLEOTIDE SEQUENCE</scope>
    <source>
        <strain evidence="20">Linc-1</strain>
    </source>
</reference>
<evidence type="ECO:0000256" key="16">
    <source>
        <dbReference type="ARBA" id="ARBA00062278"/>
    </source>
</evidence>
<feature type="transmembrane region" description="Helical" evidence="18">
    <location>
        <begin position="165"/>
        <end position="184"/>
    </location>
</feature>
<comment type="subunit">
    <text evidence="16">Interacts with Rt/POMT1.</text>
</comment>
<keyword evidence="7 18" id="KW-0812">Transmembrane</keyword>
<gene>
    <name evidence="20" type="ORF">HZH68_010578</name>
</gene>
<dbReference type="InterPro" id="IPR032421">
    <property type="entry name" value="PMT_4TMC"/>
</dbReference>
<dbReference type="EC" id="2.4.1.109" evidence="4"/>
<sequence>MKPIIEENIQKCLSPTNGNIRYEKDRNWWLLFGIIIILTIGTRFYKVTEPQHVCWDETHFGKMGSWYINRTFFFDVHPPLGKMLIALSGYLTGYDGTFAFEKPGDKYEDVKYAGMRIFCTLLGAVTVPLSFLTVWDLTKSTHAATLSAVFILFDVGLLTLNQYILLDPILLCFMMCATWGMIRIGSLRHQPFTPSWWSWLTFTGVSLACTISVKFVGLFVVLLVGLYTIFELWRELGDLTKPISYVGKHLIARFCCLIVLPVLLYMLFFYIHLHILNKSGSGDGFYSSEFQSLLKGNSLYNATMPRQLAYGATITLKNHRTGGGYLHSHWHLYPEGVGARQQQITTYSHKDDNNLWLIKQFDTDDIPSEPVLVKHGDLIRLEHVITRRNLHSHKEIAPISKKHYQVTGYGENGTGDANDVWKILIKNGKDDDIVETVTSKLKFVHYLHHCVLTCSGKTLPKWGYSQQEVSCNPNIRDKNALWNIEDNNYAKLPNVSFQVYAPGFLDRFLESHAVMLQGNSDLKVKEGEVSSQPWQWPINYRGQFFSGNNQRVYLLGNPVIWWGNIIFLIMFVLLYVYACIRDQRGCIEDPLTLQQREKIMEAGKWLFIGWMLHYIPFWAMSRVLYFHHYFPALLYSSMLTGVTLNYIVESLQILLPSKMGNTIYHIIIGTVISVVIYSFYLFSPLAYGMEGPSASDPESSMHSLRWMDSWEF</sequence>
<feature type="transmembrane region" description="Helical" evidence="18">
    <location>
        <begin position="605"/>
        <end position="626"/>
    </location>
</feature>
<feature type="domain" description="MIR" evidence="19">
    <location>
        <begin position="431"/>
        <end position="487"/>
    </location>
</feature>
<dbReference type="SMART" id="SM00472">
    <property type="entry name" value="MIR"/>
    <property type="match status" value="3"/>
</dbReference>
<evidence type="ECO:0000256" key="5">
    <source>
        <dbReference type="ARBA" id="ARBA00022676"/>
    </source>
</evidence>
<dbReference type="InterPro" id="IPR016093">
    <property type="entry name" value="MIR_motif"/>
</dbReference>
<comment type="pathway">
    <text evidence="2">Protein modification; protein glycosylation.</text>
</comment>
<keyword evidence="8" id="KW-0677">Repeat</keyword>
<dbReference type="Proteomes" id="UP000617340">
    <property type="component" value="Unassembled WGS sequence"/>
</dbReference>
<feature type="transmembrane region" description="Helical" evidence="18">
    <location>
        <begin position="28"/>
        <end position="45"/>
    </location>
</feature>
<feature type="transmembrane region" description="Helical" evidence="18">
    <location>
        <begin position="663"/>
        <end position="682"/>
    </location>
</feature>
<evidence type="ECO:0000313" key="21">
    <source>
        <dbReference type="Proteomes" id="UP000617340"/>
    </source>
</evidence>
<evidence type="ECO:0000313" key="20">
    <source>
        <dbReference type="EMBL" id="KAF7393759.1"/>
    </source>
</evidence>
<evidence type="ECO:0000256" key="4">
    <source>
        <dbReference type="ARBA" id="ARBA00012839"/>
    </source>
</evidence>
<evidence type="ECO:0000256" key="8">
    <source>
        <dbReference type="ARBA" id="ARBA00022737"/>
    </source>
</evidence>
<feature type="transmembrane region" description="Helical" evidence="18">
    <location>
        <begin position="196"/>
        <end position="229"/>
    </location>
</feature>
<dbReference type="Gene3D" id="2.80.10.50">
    <property type="match status" value="1"/>
</dbReference>
<accession>A0A834JSD1</accession>
<evidence type="ECO:0000256" key="3">
    <source>
        <dbReference type="ARBA" id="ARBA00007222"/>
    </source>
</evidence>
<dbReference type="InterPro" id="IPR027005">
    <property type="entry name" value="PMT-like"/>
</dbReference>
<organism evidence="20 21">
    <name type="scientific">Vespula germanica</name>
    <name type="common">German yellow jacket</name>
    <name type="synonym">Paravespula germanica</name>
    <dbReference type="NCBI Taxonomy" id="30212"/>
    <lineage>
        <taxon>Eukaryota</taxon>
        <taxon>Metazoa</taxon>
        <taxon>Ecdysozoa</taxon>
        <taxon>Arthropoda</taxon>
        <taxon>Hexapoda</taxon>
        <taxon>Insecta</taxon>
        <taxon>Pterygota</taxon>
        <taxon>Neoptera</taxon>
        <taxon>Endopterygota</taxon>
        <taxon>Hymenoptera</taxon>
        <taxon>Apocrita</taxon>
        <taxon>Aculeata</taxon>
        <taxon>Vespoidea</taxon>
        <taxon>Vespidae</taxon>
        <taxon>Vespinae</taxon>
        <taxon>Vespula</taxon>
    </lineage>
</organism>
<dbReference type="InterPro" id="IPR003342">
    <property type="entry name" value="ArnT-like_N"/>
</dbReference>
<evidence type="ECO:0000256" key="18">
    <source>
        <dbReference type="SAM" id="Phobius"/>
    </source>
</evidence>
<evidence type="ECO:0000256" key="7">
    <source>
        <dbReference type="ARBA" id="ARBA00022692"/>
    </source>
</evidence>
<dbReference type="PANTHER" id="PTHR10050">
    <property type="entry name" value="DOLICHYL-PHOSPHATE-MANNOSE--PROTEIN MANNOSYLTRANSFERASE"/>
    <property type="match status" value="1"/>
</dbReference>
<evidence type="ECO:0000256" key="10">
    <source>
        <dbReference type="ARBA" id="ARBA00022989"/>
    </source>
</evidence>
<evidence type="ECO:0000256" key="12">
    <source>
        <dbReference type="ARBA" id="ARBA00039583"/>
    </source>
</evidence>
<evidence type="ECO:0000256" key="2">
    <source>
        <dbReference type="ARBA" id="ARBA00004922"/>
    </source>
</evidence>
<protein>
    <recommendedName>
        <fullName evidence="12">Protein O-mannosyl-transferase 2</fullName>
        <ecNumber evidence="4">2.4.1.109</ecNumber>
    </recommendedName>
    <alternativeName>
        <fullName evidence="17">Protein twisted</fullName>
    </alternativeName>
</protein>
<feature type="transmembrane region" description="Helical" evidence="18">
    <location>
        <begin position="632"/>
        <end position="651"/>
    </location>
</feature>
<feature type="transmembrane region" description="Helical" evidence="18">
    <location>
        <begin position="141"/>
        <end position="158"/>
    </location>
</feature>
<dbReference type="GO" id="GO:0004169">
    <property type="term" value="F:dolichyl-phosphate-mannose-protein mannosyltransferase activity"/>
    <property type="evidence" value="ECO:0007669"/>
    <property type="project" value="UniProtKB-EC"/>
</dbReference>
<dbReference type="GO" id="GO:0005789">
    <property type="term" value="C:endoplasmic reticulum membrane"/>
    <property type="evidence" value="ECO:0007669"/>
    <property type="project" value="UniProtKB-SubCell"/>
</dbReference>
<comment type="catalytic activity">
    <reaction evidence="13">
        <text>a di-trans,poly-cis-dolichyl beta-D-mannosyl phosphate + L-threonyl-[protein] = 3-O-(alpha-D-mannosyl)-L-threonyl-[protein] + a di-trans,poly-cis-dolichyl phosphate + H(+)</text>
        <dbReference type="Rhea" id="RHEA:53396"/>
        <dbReference type="Rhea" id="RHEA-COMP:11060"/>
        <dbReference type="Rhea" id="RHEA-COMP:13547"/>
        <dbReference type="Rhea" id="RHEA-COMP:19498"/>
        <dbReference type="Rhea" id="RHEA-COMP:19501"/>
        <dbReference type="ChEBI" id="CHEBI:15378"/>
        <dbReference type="ChEBI" id="CHEBI:30013"/>
        <dbReference type="ChEBI" id="CHEBI:57683"/>
        <dbReference type="ChEBI" id="CHEBI:58211"/>
        <dbReference type="ChEBI" id="CHEBI:137323"/>
        <dbReference type="EC" id="2.4.1.109"/>
    </reaction>
</comment>
<proteinExistence type="inferred from homology"/>
<dbReference type="AlphaFoldDB" id="A0A834JSD1"/>
<dbReference type="EMBL" id="JACSDZ010000010">
    <property type="protein sequence ID" value="KAF7393759.1"/>
    <property type="molecule type" value="Genomic_DNA"/>
</dbReference>
<dbReference type="SUPFAM" id="SSF82109">
    <property type="entry name" value="MIR domain"/>
    <property type="match status" value="1"/>
</dbReference>
<dbReference type="PROSITE" id="PS50919">
    <property type="entry name" value="MIR"/>
    <property type="match status" value="3"/>
</dbReference>
<evidence type="ECO:0000256" key="9">
    <source>
        <dbReference type="ARBA" id="ARBA00022824"/>
    </source>
</evidence>
<dbReference type="CDD" id="cd23282">
    <property type="entry name" value="beta-trefoil_MIR_POMT2"/>
    <property type="match status" value="1"/>
</dbReference>
<dbReference type="Pfam" id="PF02366">
    <property type="entry name" value="PMT"/>
    <property type="match status" value="1"/>
</dbReference>
<evidence type="ECO:0000256" key="15">
    <source>
        <dbReference type="ARBA" id="ARBA00059310"/>
    </source>
</evidence>
<feature type="transmembrane region" description="Helical" evidence="18">
    <location>
        <begin position="117"/>
        <end position="135"/>
    </location>
</feature>
<dbReference type="FunFam" id="2.80.10.50:FF:000026">
    <property type="entry name" value="Blast:Protein O-mannosyl-transferase 2"/>
    <property type="match status" value="1"/>
</dbReference>
<dbReference type="PANTHER" id="PTHR10050:SF46">
    <property type="entry name" value="PROTEIN O-MANNOSYL-TRANSFERASE 2"/>
    <property type="match status" value="1"/>
</dbReference>
<feature type="transmembrane region" description="Helical" evidence="18">
    <location>
        <begin position="250"/>
        <end position="271"/>
    </location>
</feature>
<dbReference type="UniPathway" id="UPA00378"/>
<evidence type="ECO:0000259" key="19">
    <source>
        <dbReference type="PROSITE" id="PS50919"/>
    </source>
</evidence>